<evidence type="ECO:0000313" key="1">
    <source>
        <dbReference type="EMBL" id="KAA1107216.1"/>
    </source>
</evidence>
<accession>A0A5B0Q276</accession>
<comment type="caution">
    <text evidence="1">The sequence shown here is derived from an EMBL/GenBank/DDBJ whole genome shotgun (WGS) entry which is preliminary data.</text>
</comment>
<keyword evidence="2" id="KW-1185">Reference proteome</keyword>
<reference evidence="1 2" key="1">
    <citation type="submission" date="2019-05" db="EMBL/GenBank/DDBJ databases">
        <title>Emergence of the Ug99 lineage of the wheat stem rust pathogen through somatic hybridization.</title>
        <authorList>
            <person name="Li F."/>
            <person name="Upadhyaya N.M."/>
            <person name="Sperschneider J."/>
            <person name="Matny O."/>
            <person name="Nguyen-Phuc H."/>
            <person name="Mago R."/>
            <person name="Raley C."/>
            <person name="Miller M.E."/>
            <person name="Silverstein K.A.T."/>
            <person name="Henningsen E."/>
            <person name="Hirsch C.D."/>
            <person name="Visser B."/>
            <person name="Pretorius Z.A."/>
            <person name="Steffenson B.J."/>
            <person name="Schwessinger B."/>
            <person name="Dodds P.N."/>
            <person name="Figueroa M."/>
        </authorList>
    </citation>
    <scope>NUCLEOTIDE SEQUENCE [LARGE SCALE GENOMIC DNA]</scope>
    <source>
        <strain evidence="1">21-0</strain>
    </source>
</reference>
<proteinExistence type="predicted"/>
<evidence type="ECO:0000313" key="2">
    <source>
        <dbReference type="Proteomes" id="UP000324748"/>
    </source>
</evidence>
<dbReference type="Proteomes" id="UP000324748">
    <property type="component" value="Unassembled WGS sequence"/>
</dbReference>
<dbReference type="AlphaFoldDB" id="A0A5B0Q276"/>
<dbReference type="EMBL" id="VSWC01000029">
    <property type="protein sequence ID" value="KAA1107216.1"/>
    <property type="molecule type" value="Genomic_DNA"/>
</dbReference>
<sequence>MIHQGRHCLETETRTPIRDSHQITPTSKIRDVGFDAVIRREFILPCLLASCLRSI</sequence>
<name>A0A5B0Q276_PUCGR</name>
<protein>
    <submittedName>
        <fullName evidence="1">Uncharacterized protein</fullName>
    </submittedName>
</protein>
<gene>
    <name evidence="1" type="ORF">PGT21_006624</name>
</gene>
<organism evidence="1 2">
    <name type="scientific">Puccinia graminis f. sp. tritici</name>
    <dbReference type="NCBI Taxonomy" id="56615"/>
    <lineage>
        <taxon>Eukaryota</taxon>
        <taxon>Fungi</taxon>
        <taxon>Dikarya</taxon>
        <taxon>Basidiomycota</taxon>
        <taxon>Pucciniomycotina</taxon>
        <taxon>Pucciniomycetes</taxon>
        <taxon>Pucciniales</taxon>
        <taxon>Pucciniaceae</taxon>
        <taxon>Puccinia</taxon>
    </lineage>
</organism>